<keyword evidence="4" id="KW-1185">Reference proteome</keyword>
<feature type="chain" id="PRO_5012153794" description="DUF2946 domain-containing protein" evidence="2">
    <location>
        <begin position="30"/>
        <end position="131"/>
    </location>
</feature>
<reference evidence="3 4" key="1">
    <citation type="submission" date="2017-08" db="EMBL/GenBank/DDBJ databases">
        <title>Mesorhizobium wenxinae sp. nov., a novel rhizobial species isolated from root nodules of chickpea (Cicer arietinum L.).</title>
        <authorList>
            <person name="Zhang J."/>
        </authorList>
    </citation>
    <scope>NUCLEOTIDE SEQUENCE [LARGE SCALE GENOMIC DNA]</scope>
    <source>
        <strain evidence="3 4">SDW018</strain>
    </source>
</reference>
<comment type="caution">
    <text evidence="3">The sequence shown here is derived from an EMBL/GenBank/DDBJ whole genome shotgun (WGS) entry which is preliminary data.</text>
</comment>
<name>A0A271LBA1_9HYPH</name>
<proteinExistence type="predicted"/>
<accession>A0A271LBA1</accession>
<keyword evidence="2" id="KW-0732">Signal</keyword>
<protein>
    <recommendedName>
        <fullName evidence="5">DUF2946 domain-containing protein</fullName>
    </recommendedName>
</protein>
<evidence type="ECO:0000256" key="2">
    <source>
        <dbReference type="SAM" id="SignalP"/>
    </source>
</evidence>
<evidence type="ECO:0008006" key="5">
    <source>
        <dbReference type="Google" id="ProtNLM"/>
    </source>
</evidence>
<evidence type="ECO:0000313" key="4">
    <source>
        <dbReference type="Proteomes" id="UP000216442"/>
    </source>
</evidence>
<feature type="compositionally biased region" description="Pro residues" evidence="1">
    <location>
        <begin position="119"/>
        <end position="131"/>
    </location>
</feature>
<gene>
    <name evidence="3" type="ORF">CIT26_32985</name>
</gene>
<feature type="region of interest" description="Disordered" evidence="1">
    <location>
        <begin position="109"/>
        <end position="131"/>
    </location>
</feature>
<feature type="signal peptide" evidence="2">
    <location>
        <begin position="1"/>
        <end position="29"/>
    </location>
</feature>
<dbReference type="OrthoDB" id="8083311at2"/>
<evidence type="ECO:0000256" key="1">
    <source>
        <dbReference type="SAM" id="MobiDB-lite"/>
    </source>
</evidence>
<dbReference type="Proteomes" id="UP000216442">
    <property type="component" value="Unassembled WGS sequence"/>
</dbReference>
<sequence length="131" mass="13435">MARWSPKQFLVMLLAVFLTAGFSLSAAQATIMSAKMATMTGMTMAGDAGMATDAASTMDSDCGACLVGADDNGNPMQCPPTCIAPVLAVLPQGLAATMMLRAQQPEPSPYPLLCGHAPLPDPSPPKPSDHA</sequence>
<organism evidence="3 4">
    <name type="scientific">Mesorhizobium temperatum</name>
    <dbReference type="NCBI Taxonomy" id="241416"/>
    <lineage>
        <taxon>Bacteria</taxon>
        <taxon>Pseudomonadati</taxon>
        <taxon>Pseudomonadota</taxon>
        <taxon>Alphaproteobacteria</taxon>
        <taxon>Hyphomicrobiales</taxon>
        <taxon>Phyllobacteriaceae</taxon>
        <taxon>Mesorhizobium</taxon>
    </lineage>
</organism>
<evidence type="ECO:0000313" key="3">
    <source>
        <dbReference type="EMBL" id="PAQ05157.1"/>
    </source>
</evidence>
<dbReference type="AlphaFoldDB" id="A0A271LBA1"/>
<dbReference type="EMBL" id="NPKJ01000075">
    <property type="protein sequence ID" value="PAQ05157.1"/>
    <property type="molecule type" value="Genomic_DNA"/>
</dbReference>